<dbReference type="InterPro" id="IPR017946">
    <property type="entry name" value="PLC-like_Pdiesterase_TIM-brl"/>
</dbReference>
<dbReference type="OrthoDB" id="384721at2"/>
<accession>A0A2K3UYQ4</accession>
<comment type="caution">
    <text evidence="2">The sequence shown here is derived from an EMBL/GenBank/DDBJ whole genome shotgun (WGS) entry which is preliminary data.</text>
</comment>
<feature type="domain" description="GP-PDE" evidence="1">
    <location>
        <begin position="3"/>
        <end position="226"/>
    </location>
</feature>
<dbReference type="PANTHER" id="PTHR46211:SF1">
    <property type="entry name" value="GLYCEROPHOSPHODIESTER PHOSPHODIESTERASE, CYTOPLASMIC"/>
    <property type="match status" value="1"/>
</dbReference>
<evidence type="ECO:0000313" key="3">
    <source>
        <dbReference type="Proteomes" id="UP000236379"/>
    </source>
</evidence>
<dbReference type="CDD" id="cd08556">
    <property type="entry name" value="GDPD"/>
    <property type="match status" value="1"/>
</dbReference>
<dbReference type="AlphaFoldDB" id="A0A2K3UYQ4"/>
<dbReference type="PANTHER" id="PTHR46211">
    <property type="entry name" value="GLYCEROPHOSPHORYL DIESTER PHOSPHODIESTERASE"/>
    <property type="match status" value="1"/>
</dbReference>
<dbReference type="Proteomes" id="UP000236379">
    <property type="component" value="Unassembled WGS sequence"/>
</dbReference>
<sequence>MSPLLLGHRGTPKTHRENTLAGFQAALDAGLDGVELDVRRMEDGALVVHHDAHLPDGRLLPGLHSDGLPDYVPTLDQALAWAADTGAYVNVEIKYEVARPDDRVGRTLDAIRAHGLTERVIVSSFNPWVLAAARRLAPGIERGLLIHRRYGIGSVNLVPLAMRWTGAAALHPHHSLIDEELMDSAKERGWRVNTWTVNAPAEVRRLCALGVDALIGDEPEVLLRARLN</sequence>
<proteinExistence type="predicted"/>
<dbReference type="PROSITE" id="PS51704">
    <property type="entry name" value="GP_PDE"/>
    <property type="match status" value="1"/>
</dbReference>
<evidence type="ECO:0000313" key="2">
    <source>
        <dbReference type="EMBL" id="PNY81676.1"/>
    </source>
</evidence>
<protein>
    <submittedName>
        <fullName evidence="2">Glycerophosphodiester phosphodiesterase</fullName>
    </submittedName>
</protein>
<name>A0A2K3UYQ4_9DEIO</name>
<dbReference type="InterPro" id="IPR030395">
    <property type="entry name" value="GP_PDE_dom"/>
</dbReference>
<dbReference type="GO" id="GO:0006629">
    <property type="term" value="P:lipid metabolic process"/>
    <property type="evidence" value="ECO:0007669"/>
    <property type="project" value="InterPro"/>
</dbReference>
<dbReference type="Gene3D" id="3.20.20.190">
    <property type="entry name" value="Phosphatidylinositol (PI) phosphodiesterase"/>
    <property type="match status" value="1"/>
</dbReference>
<dbReference type="EMBL" id="PPPD01000001">
    <property type="protein sequence ID" value="PNY81676.1"/>
    <property type="molecule type" value="Genomic_DNA"/>
</dbReference>
<keyword evidence="3" id="KW-1185">Reference proteome</keyword>
<organism evidence="2 3">
    <name type="scientific">Deinococcus koreensis</name>
    <dbReference type="NCBI Taxonomy" id="2054903"/>
    <lineage>
        <taxon>Bacteria</taxon>
        <taxon>Thermotogati</taxon>
        <taxon>Deinococcota</taxon>
        <taxon>Deinococci</taxon>
        <taxon>Deinococcales</taxon>
        <taxon>Deinococcaceae</taxon>
        <taxon>Deinococcus</taxon>
    </lineage>
</organism>
<dbReference type="GO" id="GO:0008081">
    <property type="term" value="F:phosphoric diester hydrolase activity"/>
    <property type="evidence" value="ECO:0007669"/>
    <property type="project" value="InterPro"/>
</dbReference>
<gene>
    <name evidence="2" type="ORF">CVO96_10100</name>
</gene>
<evidence type="ECO:0000259" key="1">
    <source>
        <dbReference type="PROSITE" id="PS51704"/>
    </source>
</evidence>
<reference evidence="2 3" key="1">
    <citation type="submission" date="2018-01" db="EMBL/GenBank/DDBJ databases">
        <title>Deinococcus koreensis sp. nov., a radiation-resistant bacterium isolated from river water.</title>
        <authorList>
            <person name="Choi A."/>
        </authorList>
    </citation>
    <scope>NUCLEOTIDE SEQUENCE [LARGE SCALE GENOMIC DNA]</scope>
    <source>
        <strain evidence="2 3">SJW1-2</strain>
    </source>
</reference>
<dbReference type="SUPFAM" id="SSF51695">
    <property type="entry name" value="PLC-like phosphodiesterases"/>
    <property type="match status" value="1"/>
</dbReference>
<dbReference type="RefSeq" id="WP_103312117.1">
    <property type="nucleotide sequence ID" value="NZ_PPPD01000001.1"/>
</dbReference>
<dbReference type="Pfam" id="PF03009">
    <property type="entry name" value="GDPD"/>
    <property type="match status" value="2"/>
</dbReference>